<dbReference type="RefSeq" id="WP_106260446.1">
    <property type="nucleotide sequence ID" value="NZ_CAWNSW010000055.1"/>
</dbReference>
<feature type="region of interest" description="Disordered" evidence="1">
    <location>
        <begin position="1"/>
        <end position="39"/>
    </location>
</feature>
<protein>
    <submittedName>
        <fullName evidence="2">Uncharacterized protein</fullName>
    </submittedName>
</protein>
<proteinExistence type="predicted"/>
<accession>A0A2T1DUA1</accession>
<reference evidence="2 3" key="2">
    <citation type="submission" date="2018-03" db="EMBL/GenBank/DDBJ databases">
        <title>The ancient ancestry and fast evolution of plastids.</title>
        <authorList>
            <person name="Moore K.R."/>
            <person name="Magnabosco C."/>
            <person name="Momper L."/>
            <person name="Gold D.A."/>
            <person name="Bosak T."/>
            <person name="Fournier G.P."/>
        </authorList>
    </citation>
    <scope>NUCLEOTIDE SEQUENCE [LARGE SCALE GENOMIC DNA]</scope>
    <source>
        <strain evidence="2 3">ULC18</strain>
    </source>
</reference>
<dbReference type="EMBL" id="PVWK01000154">
    <property type="protein sequence ID" value="PSB24078.1"/>
    <property type="molecule type" value="Genomic_DNA"/>
</dbReference>
<sequence length="108" mass="11529">MAAKQRHGATEDERTPDRERVIGAGKDINDPEQNAESQSLRLGHGDEEWCGAGQATGVSAGAPEGMTLDGAAAEQGRGGRRASYYSSNNWTLSLEARQPVRCQATQQT</sequence>
<evidence type="ECO:0000313" key="2">
    <source>
        <dbReference type="EMBL" id="PSB24078.1"/>
    </source>
</evidence>
<gene>
    <name evidence="2" type="ORF">C7B82_28460</name>
</gene>
<dbReference type="AlphaFoldDB" id="A0A2T1DUA1"/>
<reference evidence="3" key="1">
    <citation type="submission" date="2018-02" db="EMBL/GenBank/DDBJ databases">
        <authorList>
            <person name="Moore K."/>
            <person name="Momper L."/>
        </authorList>
    </citation>
    <scope>NUCLEOTIDE SEQUENCE [LARGE SCALE GENOMIC DNA]</scope>
    <source>
        <strain evidence="3">ULC18</strain>
    </source>
</reference>
<name>A0A2T1DUA1_9CYAN</name>
<organism evidence="2 3">
    <name type="scientific">Stenomitos frigidus ULC18</name>
    <dbReference type="NCBI Taxonomy" id="2107698"/>
    <lineage>
        <taxon>Bacteria</taxon>
        <taxon>Bacillati</taxon>
        <taxon>Cyanobacteriota</taxon>
        <taxon>Cyanophyceae</taxon>
        <taxon>Leptolyngbyales</taxon>
        <taxon>Leptolyngbyaceae</taxon>
        <taxon>Stenomitos</taxon>
    </lineage>
</organism>
<comment type="caution">
    <text evidence="2">The sequence shown here is derived from an EMBL/GenBank/DDBJ whole genome shotgun (WGS) entry which is preliminary data.</text>
</comment>
<evidence type="ECO:0000313" key="3">
    <source>
        <dbReference type="Proteomes" id="UP000239576"/>
    </source>
</evidence>
<feature type="compositionally biased region" description="Basic and acidic residues" evidence="1">
    <location>
        <begin position="8"/>
        <end position="21"/>
    </location>
</feature>
<evidence type="ECO:0000256" key="1">
    <source>
        <dbReference type="SAM" id="MobiDB-lite"/>
    </source>
</evidence>
<dbReference type="Proteomes" id="UP000239576">
    <property type="component" value="Unassembled WGS sequence"/>
</dbReference>
<keyword evidence="3" id="KW-1185">Reference proteome</keyword>